<dbReference type="HOGENOM" id="CLU_030717_0_0_10"/>
<dbReference type="InterPro" id="IPR000432">
    <property type="entry name" value="DNA_mismatch_repair_MutS_C"/>
</dbReference>
<gene>
    <name evidence="6" type="primary">mutS3</name>
    <name evidence="6" type="ORF">HMPREF0663_11439</name>
</gene>
<keyword evidence="7" id="KW-1185">Reference proteome</keyword>
<feature type="transmembrane region" description="Helical" evidence="4">
    <location>
        <begin position="51"/>
        <end position="69"/>
    </location>
</feature>
<evidence type="ECO:0000256" key="4">
    <source>
        <dbReference type="SAM" id="Phobius"/>
    </source>
</evidence>
<organism evidence="6 7">
    <name type="scientific">Hoylesella oralis ATCC 33269</name>
    <dbReference type="NCBI Taxonomy" id="873533"/>
    <lineage>
        <taxon>Bacteria</taxon>
        <taxon>Pseudomonadati</taxon>
        <taxon>Bacteroidota</taxon>
        <taxon>Bacteroidia</taxon>
        <taxon>Bacteroidales</taxon>
        <taxon>Prevotellaceae</taxon>
        <taxon>Hoylesella</taxon>
    </lineage>
</organism>
<protein>
    <submittedName>
        <fullName evidence="6">MutS domain V protein</fullName>
    </submittedName>
</protein>
<accession>E7RQI8</accession>
<evidence type="ECO:0000256" key="3">
    <source>
        <dbReference type="ARBA" id="ARBA00023125"/>
    </source>
</evidence>
<keyword evidence="1" id="KW-0547">Nucleotide-binding</keyword>
<dbReference type="GO" id="GO:0005829">
    <property type="term" value="C:cytosol"/>
    <property type="evidence" value="ECO:0007669"/>
    <property type="project" value="TreeGrafter"/>
</dbReference>
<keyword evidence="3" id="KW-0238">DNA-binding</keyword>
<reference evidence="6" key="1">
    <citation type="submission" date="2011-01" db="EMBL/GenBank/DDBJ databases">
        <authorList>
            <person name="Muzny D."/>
            <person name="Qin X."/>
            <person name="Buhay C."/>
            <person name="Dugan-Rocha S."/>
            <person name="Ding Y."/>
            <person name="Chen G."/>
            <person name="Hawes A."/>
            <person name="Holder M."/>
            <person name="Jhangiani S."/>
            <person name="Johnson A."/>
            <person name="Khan Z."/>
            <person name="Li Z."/>
            <person name="Liu W."/>
            <person name="Liu X."/>
            <person name="Perez L."/>
            <person name="Shen H."/>
            <person name="Wang Q."/>
            <person name="Watt J."/>
            <person name="Xi L."/>
            <person name="Xin Y."/>
            <person name="Zhou J."/>
            <person name="Deng J."/>
            <person name="Jiang H."/>
            <person name="Liu Y."/>
            <person name="Qu J."/>
            <person name="Song X.-Z."/>
            <person name="Zhang L."/>
            <person name="Villasana D."/>
            <person name="Johnson A."/>
            <person name="Liu J."/>
            <person name="Liyanage D."/>
            <person name="Lorensuhewa L."/>
            <person name="Robinson T."/>
            <person name="Song A."/>
            <person name="Song B.-B."/>
            <person name="Dinh H."/>
            <person name="Thornton R."/>
            <person name="Coyle M."/>
            <person name="Francisco L."/>
            <person name="Jackson L."/>
            <person name="Javaid M."/>
            <person name="Korchina V."/>
            <person name="Kovar C."/>
            <person name="Mata R."/>
            <person name="Mathew T."/>
            <person name="Ngo R."/>
            <person name="Nguyen L."/>
            <person name="Nguyen N."/>
            <person name="Okwuonu G."/>
            <person name="Ongeri F."/>
            <person name="Pham C."/>
            <person name="Simmons D."/>
            <person name="Wilczek-Boney K."/>
            <person name="Hale W."/>
            <person name="Jakkamsetti A."/>
            <person name="Pham P."/>
            <person name="Ruth R."/>
            <person name="San Lucas F."/>
            <person name="Warren J."/>
            <person name="Zhang J."/>
            <person name="Zhao Z."/>
            <person name="Zhou C."/>
            <person name="Zhu D."/>
            <person name="Lee S."/>
            <person name="Bess C."/>
            <person name="Blankenburg K."/>
            <person name="Forbes L."/>
            <person name="Fu Q."/>
            <person name="Gubbala S."/>
            <person name="Hirani K."/>
            <person name="Jayaseelan J.C."/>
            <person name="Lara F."/>
            <person name="Munidasa M."/>
            <person name="Palculict T."/>
            <person name="Patil S."/>
            <person name="Pu L.-L."/>
            <person name="Saada N."/>
            <person name="Tang L."/>
            <person name="Weissenberger G."/>
            <person name="Zhu Y."/>
            <person name="Hemphill L."/>
            <person name="Shang Y."/>
            <person name="Youmans B."/>
            <person name="Ayvaz T."/>
            <person name="Ross M."/>
            <person name="Santibanez J."/>
            <person name="Aqrawi P."/>
            <person name="Gross S."/>
            <person name="Joshi V."/>
            <person name="Fowler G."/>
            <person name="Nazareth L."/>
            <person name="Reid J."/>
            <person name="Worley K."/>
            <person name="Petrosino J."/>
            <person name="Highlander S."/>
            <person name="Gibbs R."/>
        </authorList>
    </citation>
    <scope>NUCLEOTIDE SEQUENCE [LARGE SCALE GENOMIC DNA]</scope>
    <source>
        <strain evidence="6">ATCC 33269</strain>
    </source>
</reference>
<dbReference type="AlphaFoldDB" id="E7RQI8"/>
<proteinExistence type="predicted"/>
<keyword evidence="2" id="KW-0067">ATP-binding</keyword>
<dbReference type="PANTHER" id="PTHR11361:SF99">
    <property type="entry name" value="DNA MISMATCH REPAIR PROTEIN"/>
    <property type="match status" value="1"/>
</dbReference>
<evidence type="ECO:0000256" key="1">
    <source>
        <dbReference type="ARBA" id="ARBA00022741"/>
    </source>
</evidence>
<comment type="caution">
    <text evidence="6">The sequence shown here is derived from an EMBL/GenBank/DDBJ whole genome shotgun (WGS) entry which is preliminary data.</text>
</comment>
<dbReference type="STRING" id="28134.SAMN05444288_2016"/>
<keyword evidence="4" id="KW-0812">Transmembrane</keyword>
<evidence type="ECO:0000313" key="6">
    <source>
        <dbReference type="EMBL" id="EFZ36526.1"/>
    </source>
</evidence>
<feature type="transmembrane region" description="Helical" evidence="4">
    <location>
        <begin position="27"/>
        <end position="45"/>
    </location>
</feature>
<evidence type="ECO:0000259" key="5">
    <source>
        <dbReference type="SMART" id="SM00534"/>
    </source>
</evidence>
<dbReference type="PANTHER" id="PTHR11361">
    <property type="entry name" value="DNA MISMATCH REPAIR PROTEIN MUTS FAMILY MEMBER"/>
    <property type="match status" value="1"/>
</dbReference>
<sequence>MDLKIFYIDRTDALAGEIAALKRKNRGFVSGEIIFFLAMIAFAVLYTVTDWGAVLPVLAVLSAAAYLAVRRLDVINSEKIEAKSSLLKVYKHEIAYHEGDYSAFGTGSKYIDAHHPFSFDLDIFGPQSLFNRIDRTVTTGGSDRLAALLGAEHEAGQGEIERITRQKEAINELAEMETWRAQFISIGQTTGGKIDSSAIGKAYDRISTAGIPSFVGSIPVLVAACMAIAGIWLATILPFFTSMSGNVAVTWGVAQFVIVYLLCSKPLRIIGKSVGVLHEHLQAYVRLIRLVSGTELRAEVNLSIVRRLQTASASFDRLEDILNGLDRRGNILGMILFDTFMLSDLFLVRRFLKWQRLYMSQVMEWVDEVSLIDALVSMATFKYNEPDGTEAQLTDTETVVYEARGLYHPFLGAKAVRNDFTVEDGRYYIITGANMAGKSTFLRSIGINYVLAMNGMPVFADSMKVSIYRIFSSMRTTDDLSNGISYFNAELLRLKQLIEYCRHSRRTLIILDEILKGTNSLDKLNGSRLFLDYISHLPVSGVIATHDLELSKMSEEHPRHFYNYCFEIELAEHITYTYKITPGVARNQNATFLLKSILQ</sequence>
<dbReference type="EMBL" id="AEPE02000005">
    <property type="protein sequence ID" value="EFZ36526.1"/>
    <property type="molecule type" value="Genomic_DNA"/>
</dbReference>
<dbReference type="InterPro" id="IPR045076">
    <property type="entry name" value="MutS"/>
</dbReference>
<dbReference type="Gene3D" id="3.40.50.300">
    <property type="entry name" value="P-loop containing nucleotide triphosphate hydrolases"/>
    <property type="match status" value="1"/>
</dbReference>
<keyword evidence="4" id="KW-0472">Membrane</keyword>
<dbReference type="GO" id="GO:0005524">
    <property type="term" value="F:ATP binding"/>
    <property type="evidence" value="ECO:0007669"/>
    <property type="project" value="UniProtKB-KW"/>
</dbReference>
<name>E7RQI8_9BACT</name>
<evidence type="ECO:0000256" key="2">
    <source>
        <dbReference type="ARBA" id="ARBA00022840"/>
    </source>
</evidence>
<feature type="transmembrane region" description="Helical" evidence="4">
    <location>
        <begin position="243"/>
        <end position="263"/>
    </location>
</feature>
<feature type="domain" description="DNA mismatch repair proteins mutS family" evidence="5">
    <location>
        <begin position="425"/>
        <end position="599"/>
    </location>
</feature>
<keyword evidence="4" id="KW-1133">Transmembrane helix</keyword>
<dbReference type="GO" id="GO:0140664">
    <property type="term" value="F:ATP-dependent DNA damage sensor activity"/>
    <property type="evidence" value="ECO:0007669"/>
    <property type="project" value="InterPro"/>
</dbReference>
<feature type="transmembrane region" description="Helical" evidence="4">
    <location>
        <begin position="214"/>
        <end position="237"/>
    </location>
</feature>
<dbReference type="GO" id="GO:0006298">
    <property type="term" value="P:mismatch repair"/>
    <property type="evidence" value="ECO:0007669"/>
    <property type="project" value="InterPro"/>
</dbReference>
<evidence type="ECO:0000313" key="7">
    <source>
        <dbReference type="Proteomes" id="UP000005580"/>
    </source>
</evidence>
<dbReference type="GO" id="GO:0030983">
    <property type="term" value="F:mismatched DNA binding"/>
    <property type="evidence" value="ECO:0007669"/>
    <property type="project" value="InterPro"/>
</dbReference>
<dbReference type="Proteomes" id="UP000005580">
    <property type="component" value="Unassembled WGS sequence"/>
</dbReference>
<dbReference type="RefSeq" id="WP_004369576.1">
    <property type="nucleotide sequence ID" value="NZ_GL833119.1"/>
</dbReference>
<dbReference type="eggNOG" id="COG0249">
    <property type="taxonomic scope" value="Bacteria"/>
</dbReference>
<dbReference type="SUPFAM" id="SSF52540">
    <property type="entry name" value="P-loop containing nucleoside triphosphate hydrolases"/>
    <property type="match status" value="1"/>
</dbReference>
<dbReference type="InterPro" id="IPR027417">
    <property type="entry name" value="P-loop_NTPase"/>
</dbReference>
<dbReference type="Pfam" id="PF00488">
    <property type="entry name" value="MutS_V"/>
    <property type="match status" value="1"/>
</dbReference>
<feature type="transmembrane region" description="Helical" evidence="4">
    <location>
        <begin position="331"/>
        <end position="352"/>
    </location>
</feature>
<dbReference type="SMART" id="SM00534">
    <property type="entry name" value="MUTSac"/>
    <property type="match status" value="1"/>
</dbReference>